<comment type="similarity">
    <text evidence="1">Belongs to the short-chain dehydrogenases/reductases (SDR) family.</text>
</comment>
<dbReference type="PANTHER" id="PTHR42760:SF115">
    <property type="entry name" value="3-OXOACYL-[ACYL-CARRIER-PROTEIN] REDUCTASE FABG"/>
    <property type="match status" value="1"/>
</dbReference>
<dbReference type="Proteomes" id="UP000045285">
    <property type="component" value="Unassembled WGS sequence"/>
</dbReference>
<reference evidence="5" key="1">
    <citation type="submission" date="2014-08" db="EMBL/GenBank/DDBJ databases">
        <authorList>
            <person name="Moulin L."/>
        </authorList>
    </citation>
    <scope>NUCLEOTIDE SEQUENCE [LARGE SCALE GENOMIC DNA]</scope>
</reference>
<dbReference type="Pfam" id="PF13561">
    <property type="entry name" value="adh_short_C2"/>
    <property type="match status" value="1"/>
</dbReference>
<dbReference type="PRINTS" id="PR00081">
    <property type="entry name" value="GDHRDH"/>
</dbReference>
<dbReference type="InterPro" id="IPR036291">
    <property type="entry name" value="NAD(P)-bd_dom_sf"/>
</dbReference>
<dbReference type="SUPFAM" id="SSF51735">
    <property type="entry name" value="NAD(P)-binding Rossmann-fold domains"/>
    <property type="match status" value="1"/>
</dbReference>
<dbReference type="SMART" id="SM00822">
    <property type="entry name" value="PKS_KR"/>
    <property type="match status" value="1"/>
</dbReference>
<dbReference type="PROSITE" id="PS00061">
    <property type="entry name" value="ADH_SHORT"/>
    <property type="match status" value="1"/>
</dbReference>
<protein>
    <submittedName>
        <fullName evidence="4">5-keto-D-gluconate-5-reductase</fullName>
        <ecNumber evidence="4">1.1.1.69</ecNumber>
    </submittedName>
</protein>
<evidence type="ECO:0000313" key="5">
    <source>
        <dbReference type="Proteomes" id="UP000045285"/>
    </source>
</evidence>
<evidence type="ECO:0000313" key="4">
    <source>
        <dbReference type="EMBL" id="CDX18877.1"/>
    </source>
</evidence>
<evidence type="ECO:0000256" key="1">
    <source>
        <dbReference type="ARBA" id="ARBA00006484"/>
    </source>
</evidence>
<keyword evidence="5" id="KW-1185">Reference proteome</keyword>
<accession>A0A090DVY0</accession>
<proteinExistence type="inferred from homology"/>
<feature type="domain" description="Ketoreductase" evidence="3">
    <location>
        <begin position="16"/>
        <end position="195"/>
    </location>
</feature>
<evidence type="ECO:0000259" key="3">
    <source>
        <dbReference type="SMART" id="SM00822"/>
    </source>
</evidence>
<dbReference type="PANTHER" id="PTHR42760">
    <property type="entry name" value="SHORT-CHAIN DEHYDROGENASES/REDUCTASES FAMILY MEMBER"/>
    <property type="match status" value="1"/>
</dbReference>
<gene>
    <name evidence="4" type="primary">idnO</name>
    <name evidence="4" type="ORF">MPL3356_290026</name>
</gene>
<dbReference type="PRINTS" id="PR00080">
    <property type="entry name" value="SDRFAMILY"/>
</dbReference>
<dbReference type="AlphaFoldDB" id="A0A090DVY0"/>
<keyword evidence="2 4" id="KW-0560">Oxidoreductase</keyword>
<dbReference type="InterPro" id="IPR020904">
    <property type="entry name" value="Sc_DH/Rdtase_CS"/>
</dbReference>
<organism evidence="4 5">
    <name type="scientific">Mesorhizobium plurifarium</name>
    <dbReference type="NCBI Taxonomy" id="69974"/>
    <lineage>
        <taxon>Bacteria</taxon>
        <taxon>Pseudomonadati</taxon>
        <taxon>Pseudomonadota</taxon>
        <taxon>Alphaproteobacteria</taxon>
        <taxon>Hyphomicrobiales</taxon>
        <taxon>Phyllobacteriaceae</taxon>
        <taxon>Mesorhizobium</taxon>
    </lineage>
</organism>
<dbReference type="InterPro" id="IPR002347">
    <property type="entry name" value="SDR_fam"/>
</dbReference>
<sequence>MHSTDYLGRLFGLEGRHAFVTGASRGLGLAFAEALAAAGARVTIGGRKADELKAAGDRLRAEGYAVAEAVIDVTDTQSVDAAIAASEAGTAPIDILVNNAGIQRRAPLETFSDADWDALMATNLDGVFKVSRAAAKGMIQRRKGVIINVSSVQSVLARPSIAPYAASKGAITMLTKSMAGEWGQHGVRVNAIAPGYFKTEMNAALVADEQFSGWLTGRTPMRRWGDVEELAGAAVFLASDAASFVTGQTLLVDGGITSVL</sequence>
<dbReference type="InterPro" id="IPR057326">
    <property type="entry name" value="KR_dom"/>
</dbReference>
<dbReference type="EMBL" id="CCMZ01000022">
    <property type="protein sequence ID" value="CDX18877.1"/>
    <property type="molecule type" value="Genomic_DNA"/>
</dbReference>
<dbReference type="NCBIfam" id="NF005559">
    <property type="entry name" value="PRK07231.1"/>
    <property type="match status" value="1"/>
</dbReference>
<dbReference type="GO" id="GO:0008874">
    <property type="term" value="F:gluconate 5-dehydrogenase activity"/>
    <property type="evidence" value="ECO:0007669"/>
    <property type="project" value="UniProtKB-EC"/>
</dbReference>
<dbReference type="STRING" id="69974.MPLDJ20_170026"/>
<dbReference type="EC" id="1.1.1.69" evidence="4"/>
<dbReference type="Gene3D" id="3.40.50.720">
    <property type="entry name" value="NAD(P)-binding Rossmann-like Domain"/>
    <property type="match status" value="1"/>
</dbReference>
<evidence type="ECO:0000256" key="2">
    <source>
        <dbReference type="ARBA" id="ARBA00023002"/>
    </source>
</evidence>
<dbReference type="FunFam" id="3.40.50.720:FF:000084">
    <property type="entry name" value="Short-chain dehydrogenase reductase"/>
    <property type="match status" value="1"/>
</dbReference>
<name>A0A090DVY0_MESPL</name>